<reference evidence="3" key="1">
    <citation type="submission" date="2015-11" db="EMBL/GenBank/DDBJ databases">
        <authorList>
            <person name="Blom J."/>
        </authorList>
    </citation>
    <scope>NUCLEOTIDE SEQUENCE [LARGE SCALE GENOMIC DNA]</scope>
    <source>
        <plasmid evidence="3">pEM01</plasmid>
    </source>
</reference>
<sequence length="179" mass="20504">MPIQQAPRLETERLVLKQFTLDDFPALQACWADPEMIKLNRGELPTSEFIWSRLLRYIGHWHALGYGYWAVFEKTTNLYVGAFGFQDAHRDITPALPCPEAGWTLIADARGKGYASEAIAAILHWADNALPSDVCCIIAEENQRSNYLAERYGFRFQHHLCYRGKQVRLLIRPQHSAAE</sequence>
<keyword evidence="3" id="KW-1185">Reference proteome</keyword>
<dbReference type="InterPro" id="IPR000182">
    <property type="entry name" value="GNAT_dom"/>
</dbReference>
<dbReference type="AlphaFoldDB" id="A0A0U5L5A1"/>
<geneLocation type="plasmid" evidence="3">
    <name>pEM01</name>
</geneLocation>
<feature type="domain" description="N-acetyltransferase" evidence="1">
    <location>
        <begin position="13"/>
        <end position="155"/>
    </location>
</feature>
<dbReference type="PANTHER" id="PTHR43792">
    <property type="entry name" value="GNAT FAMILY, PUTATIVE (AFU_ORTHOLOGUE AFUA_3G00765)-RELATED-RELATED"/>
    <property type="match status" value="1"/>
</dbReference>
<dbReference type="EMBL" id="LN907828">
    <property type="protein sequence ID" value="CUU25993.1"/>
    <property type="molecule type" value="Genomic_DNA"/>
</dbReference>
<dbReference type="GO" id="GO:0016747">
    <property type="term" value="F:acyltransferase activity, transferring groups other than amino-acyl groups"/>
    <property type="evidence" value="ECO:0007669"/>
    <property type="project" value="InterPro"/>
</dbReference>
<accession>A0A0U5L5A1</accession>
<dbReference type="Gene3D" id="3.40.630.30">
    <property type="match status" value="1"/>
</dbReference>
<dbReference type="InterPro" id="IPR016181">
    <property type="entry name" value="Acyl_CoA_acyltransferase"/>
</dbReference>
<proteinExistence type="predicted"/>
<evidence type="ECO:0000313" key="2">
    <source>
        <dbReference type="EMBL" id="CUU25993.1"/>
    </source>
</evidence>
<dbReference type="RefSeq" id="WP_067436337.1">
    <property type="nucleotide sequence ID" value="NZ_LN907828.1"/>
</dbReference>
<dbReference type="InterPro" id="IPR051531">
    <property type="entry name" value="N-acetyltransferase"/>
</dbReference>
<name>A0A0U5L5A1_9GAMM</name>
<dbReference type="Proteomes" id="UP000059419">
    <property type="component" value="Plasmid pEM01"/>
</dbReference>
<gene>
    <name evidence="2" type="ORF">EM595_p0295</name>
</gene>
<keyword evidence="2" id="KW-0808">Transferase</keyword>
<organism evidence="2 3">
    <name type="scientific">Duffyella gerundensis</name>
    <dbReference type="NCBI Taxonomy" id="1619313"/>
    <lineage>
        <taxon>Bacteria</taxon>
        <taxon>Pseudomonadati</taxon>
        <taxon>Pseudomonadota</taxon>
        <taxon>Gammaproteobacteria</taxon>
        <taxon>Enterobacterales</taxon>
        <taxon>Erwiniaceae</taxon>
        <taxon>Duffyella</taxon>
    </lineage>
</organism>
<dbReference type="OrthoDB" id="9801656at2"/>
<dbReference type="SUPFAM" id="SSF55729">
    <property type="entry name" value="Acyl-CoA N-acyltransferases (Nat)"/>
    <property type="match status" value="1"/>
</dbReference>
<dbReference type="Pfam" id="PF13302">
    <property type="entry name" value="Acetyltransf_3"/>
    <property type="match status" value="1"/>
</dbReference>
<dbReference type="PATRIC" id="fig|1619313.3.peg.3914"/>
<dbReference type="PANTHER" id="PTHR43792:SF16">
    <property type="entry name" value="N-ACETYLTRANSFERASE DOMAIN-CONTAINING PROTEIN"/>
    <property type="match status" value="1"/>
</dbReference>
<dbReference type="KEGG" id="ege:EM595_p0295"/>
<protein>
    <submittedName>
        <fullName evidence="2">Acetyltransferase</fullName>
    </submittedName>
</protein>
<evidence type="ECO:0000259" key="1">
    <source>
        <dbReference type="Pfam" id="PF13302"/>
    </source>
</evidence>
<evidence type="ECO:0000313" key="3">
    <source>
        <dbReference type="Proteomes" id="UP000059419"/>
    </source>
</evidence>